<dbReference type="AlphaFoldDB" id="N6WXK9"/>
<evidence type="ECO:0000256" key="1">
    <source>
        <dbReference type="ARBA" id="ARBA00004429"/>
    </source>
</evidence>
<dbReference type="EMBL" id="APLQ01000011">
    <property type="protein sequence ID" value="ENO16331.2"/>
    <property type="molecule type" value="Genomic_DNA"/>
</dbReference>
<keyword evidence="2" id="KW-0997">Cell inner membrane</keyword>
<keyword evidence="6 8" id="KW-0807">Transducer</keyword>
<dbReference type="GO" id="GO:0007165">
    <property type="term" value="P:signal transduction"/>
    <property type="evidence" value="ECO:0007669"/>
    <property type="project" value="UniProtKB-KW"/>
</dbReference>
<dbReference type="SUPFAM" id="SSF58104">
    <property type="entry name" value="Methyl-accepting chemotaxis protein (MCP) signaling domain"/>
    <property type="match status" value="1"/>
</dbReference>
<evidence type="ECO:0000259" key="12">
    <source>
        <dbReference type="PROSITE" id="PS50192"/>
    </source>
</evidence>
<comment type="caution">
    <text evidence="14">The sequence shown here is derived from an EMBL/GenBank/DDBJ whole genome shotgun (WGS) entry which is preliminary data.</text>
</comment>
<dbReference type="SMART" id="SM00304">
    <property type="entry name" value="HAMP"/>
    <property type="match status" value="1"/>
</dbReference>
<keyword evidence="2" id="KW-1003">Cell membrane</keyword>
<dbReference type="CDD" id="cd06225">
    <property type="entry name" value="HAMP"/>
    <property type="match status" value="1"/>
</dbReference>
<proteinExistence type="inferred from homology"/>
<dbReference type="OrthoDB" id="2489132at2"/>
<name>N6WXK9_9GAMM</name>
<evidence type="ECO:0000256" key="5">
    <source>
        <dbReference type="ARBA" id="ARBA00023136"/>
    </source>
</evidence>
<evidence type="ECO:0000256" key="4">
    <source>
        <dbReference type="ARBA" id="ARBA00022989"/>
    </source>
</evidence>
<evidence type="ECO:0000313" key="15">
    <source>
        <dbReference type="Proteomes" id="UP000013165"/>
    </source>
</evidence>
<dbReference type="InterPro" id="IPR003660">
    <property type="entry name" value="HAMP_dom"/>
</dbReference>
<dbReference type="GO" id="GO:0006935">
    <property type="term" value="P:chemotaxis"/>
    <property type="evidence" value="ECO:0007669"/>
    <property type="project" value="UniProtKB-ARBA"/>
</dbReference>
<dbReference type="PROSITE" id="PS50885">
    <property type="entry name" value="HAMP"/>
    <property type="match status" value="1"/>
</dbReference>
<dbReference type="PANTHER" id="PTHR32089:SF112">
    <property type="entry name" value="LYSOZYME-LIKE PROTEIN-RELATED"/>
    <property type="match status" value="1"/>
</dbReference>
<dbReference type="Pfam" id="PF00015">
    <property type="entry name" value="MCPsignal"/>
    <property type="match status" value="1"/>
</dbReference>
<gene>
    <name evidence="14" type="ORF">J057_13281</name>
</gene>
<dbReference type="HOGENOM" id="CLU_000445_107_27_6"/>
<dbReference type="FunFam" id="1.10.287.950:FF:000001">
    <property type="entry name" value="Methyl-accepting chemotaxis sensory transducer"/>
    <property type="match status" value="1"/>
</dbReference>
<dbReference type="Gene3D" id="1.10.287.950">
    <property type="entry name" value="Methyl-accepting chemotaxis protein"/>
    <property type="match status" value="1"/>
</dbReference>
<feature type="domain" description="HAMP" evidence="13">
    <location>
        <begin position="248"/>
        <end position="301"/>
    </location>
</feature>
<comment type="similarity">
    <text evidence="7">Belongs to the methyl-accepting chemotaxis (MCP) protein family.</text>
</comment>
<dbReference type="GO" id="GO:0005886">
    <property type="term" value="C:plasma membrane"/>
    <property type="evidence" value="ECO:0007669"/>
    <property type="project" value="UniProtKB-SubCell"/>
</dbReference>
<evidence type="ECO:0000256" key="9">
    <source>
        <dbReference type="SAM" id="Coils"/>
    </source>
</evidence>
<keyword evidence="15" id="KW-1185">Reference proteome</keyword>
<comment type="subcellular location">
    <subcellularLocation>
        <location evidence="1">Cell inner membrane</location>
        <topology evidence="1">Multi-pass membrane protein</topology>
    </subcellularLocation>
</comment>
<feature type="domain" description="T-SNARE coiled-coil homology" evidence="12">
    <location>
        <begin position="501"/>
        <end position="555"/>
    </location>
</feature>
<dbReference type="CDD" id="cd11386">
    <property type="entry name" value="MCP_signal"/>
    <property type="match status" value="1"/>
</dbReference>
<evidence type="ECO:0000259" key="13">
    <source>
        <dbReference type="PROSITE" id="PS50885"/>
    </source>
</evidence>
<evidence type="ECO:0000259" key="11">
    <source>
        <dbReference type="PROSITE" id="PS50111"/>
    </source>
</evidence>
<dbReference type="PATRIC" id="fig|626887.3.peg.2659"/>
<dbReference type="PROSITE" id="PS50192">
    <property type="entry name" value="T_SNARE"/>
    <property type="match status" value="1"/>
</dbReference>
<feature type="coiled-coil region" evidence="9">
    <location>
        <begin position="468"/>
        <end position="551"/>
    </location>
</feature>
<evidence type="ECO:0000256" key="10">
    <source>
        <dbReference type="SAM" id="Phobius"/>
    </source>
</evidence>
<dbReference type="InterPro" id="IPR000727">
    <property type="entry name" value="T_SNARE_dom"/>
</dbReference>
<dbReference type="eggNOG" id="COG0840">
    <property type="taxonomic scope" value="Bacteria"/>
</dbReference>
<evidence type="ECO:0000256" key="7">
    <source>
        <dbReference type="ARBA" id="ARBA00029447"/>
    </source>
</evidence>
<feature type="transmembrane region" description="Helical" evidence="10">
    <location>
        <begin position="229"/>
        <end position="251"/>
    </location>
</feature>
<organism evidence="14 15">
    <name type="scientific">Marinobacter nanhaiticus D15-8W</name>
    <dbReference type="NCBI Taxonomy" id="626887"/>
    <lineage>
        <taxon>Bacteria</taxon>
        <taxon>Pseudomonadati</taxon>
        <taxon>Pseudomonadota</taxon>
        <taxon>Gammaproteobacteria</taxon>
        <taxon>Pseudomonadales</taxon>
        <taxon>Marinobacteraceae</taxon>
        <taxon>Marinobacter</taxon>
    </lineage>
</organism>
<evidence type="ECO:0000256" key="3">
    <source>
        <dbReference type="ARBA" id="ARBA00022692"/>
    </source>
</evidence>
<keyword evidence="3 10" id="KW-0812">Transmembrane</keyword>
<keyword evidence="5 10" id="KW-0472">Membrane</keyword>
<reference evidence="14 15" key="1">
    <citation type="journal article" date="2013" name="Genome Announc.">
        <title>Genome Sequence of the Polycyclic Aromatic Hydrocarbon-Degrading Bacterium Strain Marinobacter nanhaiticus D15-8WT.</title>
        <authorList>
            <person name="Cui Z."/>
            <person name="Gao W."/>
            <person name="Li Q."/>
            <person name="Xu G."/>
            <person name="Zheng L."/>
        </authorList>
    </citation>
    <scope>NUCLEOTIDE SEQUENCE [LARGE SCALE GENOMIC DNA]</scope>
    <source>
        <strain evidence="14 15">D15-8W</strain>
    </source>
</reference>
<feature type="domain" description="Methyl-accepting transducer" evidence="11">
    <location>
        <begin position="306"/>
        <end position="542"/>
    </location>
</feature>
<accession>N6WXK9</accession>
<dbReference type="PROSITE" id="PS50111">
    <property type="entry name" value="CHEMOTAXIS_TRANSDUC_2"/>
    <property type="match status" value="1"/>
</dbReference>
<dbReference type="Proteomes" id="UP000013165">
    <property type="component" value="Unassembled WGS sequence"/>
</dbReference>
<dbReference type="Pfam" id="PF00672">
    <property type="entry name" value="HAMP"/>
    <property type="match status" value="1"/>
</dbReference>
<keyword evidence="9" id="KW-0175">Coiled coil</keyword>
<evidence type="ECO:0000256" key="2">
    <source>
        <dbReference type="ARBA" id="ARBA00022519"/>
    </source>
</evidence>
<dbReference type="PANTHER" id="PTHR32089">
    <property type="entry name" value="METHYL-ACCEPTING CHEMOTAXIS PROTEIN MCPB"/>
    <property type="match status" value="1"/>
</dbReference>
<dbReference type="STRING" id="626887.J057_13281"/>
<evidence type="ECO:0000256" key="6">
    <source>
        <dbReference type="ARBA" id="ARBA00023224"/>
    </source>
</evidence>
<dbReference type="InterPro" id="IPR004089">
    <property type="entry name" value="MCPsignal_dom"/>
</dbReference>
<dbReference type="SMART" id="SM00283">
    <property type="entry name" value="MA"/>
    <property type="match status" value="1"/>
</dbReference>
<protein>
    <submittedName>
        <fullName evidence="14">Methyl-accepting chemotaxis protein</fullName>
    </submittedName>
</protein>
<sequence length="578" mass="62653">MSSRGLSLTIRTKVILLFAILTAVAVGASSLVIHRIDTIGDSVDRQQASIAGQLEATRRQAELIREQRRLAEFAQGVNDAQRQLDSLQYWYSHAALNADPESLEKAQGAFDAFSGALARLVEENPDLAEPVAEMHKSLDEYRMLAEKMFTFFEDSMMLMGRSMGEASRERAVQLGARLDAIRQDYRQQEQVLGDGVLEAGDAVEAAGADVAESVTAIRGDIRQATRVSLGMMAVIAVLAVILGAVFLRSVLGPIRMLGKRIEQIHANSDLTASLDYQRDDELQVITRAFDSMLCRFRELIHRLGDSTRELGQVAIQGKQGSQQLAGQVGQQQEETGLVATATTQMTASATGIQASTEDAARLADEVSRLTREGGAAASESVKAMDALTGRINTASGVIHQLAERSDSIGTVLDVIRGIAEQTNLLALNAAIEAARAGESGRGFAVVADEVRGLASRTGDSTVEIQNLVENLQTDARRAVEEIRQSMEESRHTVDCIRHCSSSLESIETKASRMQELNQQVAQATAEQGDAIQSIDRNLANLTQQIDQINRHASDTGSRTDRLASMGDELQAAVSQFRY</sequence>
<evidence type="ECO:0000256" key="8">
    <source>
        <dbReference type="PROSITE-ProRule" id="PRU00284"/>
    </source>
</evidence>
<evidence type="ECO:0000313" key="14">
    <source>
        <dbReference type="EMBL" id="ENO16331.2"/>
    </source>
</evidence>
<keyword evidence="4 10" id="KW-1133">Transmembrane helix</keyword>